<proteinExistence type="predicted"/>
<evidence type="ECO:0000313" key="2">
    <source>
        <dbReference type="Proteomes" id="UP000182715"/>
    </source>
</evidence>
<reference evidence="1 2" key="1">
    <citation type="submission" date="2014-11" db="EMBL/GenBank/DDBJ databases">
        <authorList>
            <person name="Diene M.Seydina."/>
        </authorList>
    </citation>
    <scope>NUCLEOTIDE SEQUENCE [LARGE SCALE GENOMIC DNA]</scope>
    <source>
        <strain evidence="1 2">Neisseria meningitidis CHUV</strain>
    </source>
</reference>
<protein>
    <submittedName>
        <fullName evidence="1">Uncharacterized protein</fullName>
    </submittedName>
</protein>
<dbReference type="AlphaFoldDB" id="A0A0H5Q8E8"/>
<dbReference type="Proteomes" id="UP000182715">
    <property type="component" value="Unassembled WGS sequence"/>
</dbReference>
<accession>A0A0H5Q8E8</accession>
<name>A0A0H5Q8E8_NEIMI</name>
<evidence type="ECO:0000313" key="1">
    <source>
        <dbReference type="EMBL" id="CRY98203.1"/>
    </source>
</evidence>
<dbReference type="EMBL" id="CVTF01000013">
    <property type="protein sequence ID" value="CRY98203.1"/>
    <property type="molecule type" value="Genomic_DNA"/>
</dbReference>
<sequence length="50" mass="5789">MKSTDIQTQSFLAHFQRIVNAENFVNRFFAQASASFRGMGNRIRKRTHAT</sequence>
<organism evidence="1 2">
    <name type="scientific">Neisseria meningitidis serogroup B</name>
    <dbReference type="NCBI Taxonomy" id="491"/>
    <lineage>
        <taxon>Bacteria</taxon>
        <taxon>Pseudomonadati</taxon>
        <taxon>Pseudomonadota</taxon>
        <taxon>Betaproteobacteria</taxon>
        <taxon>Neisseriales</taxon>
        <taxon>Neisseriaceae</taxon>
        <taxon>Neisseria</taxon>
    </lineage>
</organism>